<comment type="caution">
    <text evidence="1">The sequence shown here is derived from an EMBL/GenBank/DDBJ whole genome shotgun (WGS) entry which is preliminary data.</text>
</comment>
<accession>A0ACB5TI87</accession>
<proteinExistence type="predicted"/>
<reference evidence="1" key="1">
    <citation type="submission" date="2023-04" db="EMBL/GenBank/DDBJ databases">
        <title>Ambrosiozyma monospora NBRC 10751.</title>
        <authorList>
            <person name="Ichikawa N."/>
            <person name="Sato H."/>
            <person name="Tonouchi N."/>
        </authorList>
    </citation>
    <scope>NUCLEOTIDE SEQUENCE</scope>
    <source>
        <strain evidence="1">NBRC 10751</strain>
    </source>
</reference>
<gene>
    <name evidence="1" type="ORF">Amon02_000840300</name>
</gene>
<organism evidence="1 2">
    <name type="scientific">Ambrosiozyma monospora</name>
    <name type="common">Yeast</name>
    <name type="synonym">Endomycopsis monosporus</name>
    <dbReference type="NCBI Taxonomy" id="43982"/>
    <lineage>
        <taxon>Eukaryota</taxon>
        <taxon>Fungi</taxon>
        <taxon>Dikarya</taxon>
        <taxon>Ascomycota</taxon>
        <taxon>Saccharomycotina</taxon>
        <taxon>Pichiomycetes</taxon>
        <taxon>Pichiales</taxon>
        <taxon>Pichiaceae</taxon>
        <taxon>Ambrosiozyma</taxon>
    </lineage>
</organism>
<protein>
    <submittedName>
        <fullName evidence="1">Unnamed protein product</fullName>
    </submittedName>
</protein>
<evidence type="ECO:0000313" key="1">
    <source>
        <dbReference type="EMBL" id="GME88683.1"/>
    </source>
</evidence>
<dbReference type="Proteomes" id="UP001165064">
    <property type="component" value="Unassembled WGS sequence"/>
</dbReference>
<sequence>MTQINYSNKMKKVTLAETIQGYEGFKARDGEQLKFKLYIHQYFDTTNVSYKRLYPYFPSYMKTVTDSLYQKKIQDAKENQNKNTMIPTTKIN</sequence>
<keyword evidence="2" id="KW-1185">Reference proteome</keyword>
<dbReference type="EMBL" id="BSXS01007399">
    <property type="protein sequence ID" value="GME88683.1"/>
    <property type="molecule type" value="Genomic_DNA"/>
</dbReference>
<name>A0ACB5TI87_AMBMO</name>
<evidence type="ECO:0000313" key="2">
    <source>
        <dbReference type="Proteomes" id="UP001165064"/>
    </source>
</evidence>